<dbReference type="Proteomes" id="UP001058461">
    <property type="component" value="Chromosome"/>
</dbReference>
<protein>
    <submittedName>
        <fullName evidence="1">Uncharacterized protein</fullName>
    </submittedName>
</protein>
<accession>A0ABY5HL64</accession>
<gene>
    <name evidence="1" type="ORF">KDW95_22600</name>
</gene>
<dbReference type="EMBL" id="CP073347">
    <property type="protein sequence ID" value="UTW11987.1"/>
    <property type="molecule type" value="Genomic_DNA"/>
</dbReference>
<keyword evidence="2" id="KW-1185">Reference proteome</keyword>
<dbReference type="RefSeq" id="WP_255854036.1">
    <property type="nucleotide sequence ID" value="NZ_CP073347.1"/>
</dbReference>
<evidence type="ECO:0000313" key="2">
    <source>
        <dbReference type="Proteomes" id="UP001058461"/>
    </source>
</evidence>
<name>A0ABY5HL64_9GAMM</name>
<evidence type="ECO:0000313" key="1">
    <source>
        <dbReference type="EMBL" id="UTW11987.1"/>
    </source>
</evidence>
<reference evidence="1" key="1">
    <citation type="submission" date="2021-04" db="EMBL/GenBank/DDBJ databases">
        <title>Oceanospirillales bacteria with DddD are important DMSP degraders in coastal seawater.</title>
        <authorList>
            <person name="Liu J."/>
        </authorList>
    </citation>
    <scope>NUCLEOTIDE SEQUENCE</scope>
    <source>
        <strain evidence="1">D13-1</strain>
    </source>
</reference>
<proteinExistence type="predicted"/>
<organism evidence="1 2">
    <name type="scientific">Marinobacterium rhizophilum</name>
    <dbReference type="NCBI Taxonomy" id="420402"/>
    <lineage>
        <taxon>Bacteria</taxon>
        <taxon>Pseudomonadati</taxon>
        <taxon>Pseudomonadota</taxon>
        <taxon>Gammaproteobacteria</taxon>
        <taxon>Oceanospirillales</taxon>
        <taxon>Oceanospirillaceae</taxon>
        <taxon>Marinobacterium</taxon>
    </lineage>
</organism>
<sequence length="51" mass="6213">MRSTRSNRRLYWGEEQISEPRLDSDKKQQYRRTHSKPVVGAFFEWSQAQLQ</sequence>